<feature type="region of interest" description="Disordered" evidence="1">
    <location>
        <begin position="366"/>
        <end position="400"/>
    </location>
</feature>
<accession>A0ABQ0CFY5</accession>
<reference evidence="3" key="1">
    <citation type="submission" date="2024-06" db="EMBL/GenBank/DDBJ databases">
        <title>Draft Genome Sequences of Epichloe bromicola Strains Isolated from Elymus ciliaris.</title>
        <authorList>
            <consortium name="Epichloe bromicola genome sequencing consortium"/>
            <person name="Miura A."/>
            <person name="Imano S."/>
            <person name="Ashida A."/>
            <person name="Sato I."/>
            <person name="Chiba S."/>
            <person name="Tanaka A."/>
            <person name="Camagna M."/>
            <person name="Takemoto D."/>
        </authorList>
    </citation>
    <scope>NUCLEOTIDE SEQUENCE [LARGE SCALE GENOMIC DNA]</scope>
    <source>
        <strain evidence="3">DP</strain>
    </source>
</reference>
<feature type="compositionally biased region" description="Basic and acidic residues" evidence="1">
    <location>
        <begin position="693"/>
        <end position="709"/>
    </location>
</feature>
<feature type="compositionally biased region" description="Basic and acidic residues" evidence="1">
    <location>
        <begin position="254"/>
        <end position="266"/>
    </location>
</feature>
<organism evidence="2 3">
    <name type="scientific">Epichloe bromicola</name>
    <dbReference type="NCBI Taxonomy" id="79588"/>
    <lineage>
        <taxon>Eukaryota</taxon>
        <taxon>Fungi</taxon>
        <taxon>Dikarya</taxon>
        <taxon>Ascomycota</taxon>
        <taxon>Pezizomycotina</taxon>
        <taxon>Sordariomycetes</taxon>
        <taxon>Hypocreomycetidae</taxon>
        <taxon>Hypocreales</taxon>
        <taxon>Clavicipitaceae</taxon>
        <taxon>Epichloe</taxon>
    </lineage>
</organism>
<sequence>MASYDPYDREPPRRYVREERREERDARYFDSRDYGRPLPSRELVPRARDESDLSVEEIRRDFPPPSGRDIRRARSAEHDRYYEEAYDYRHDRRYEPSRDRDRDRGLRRGGTYYEEEERRSKQKGMSKQEKIIAAVAGAALLAGGKEIYDRYEAKQDGLEVNRNPLSSVALAGFGALAGYQGAEFYSKQQARKDQKAQYILHRGRHGQVTEYYYSDDDDDDEHDSRNKRGHKNFLENALAATGLGAAVKTLTGGGRDDERHGDDRSRGGSPARSHAGSTHSRSGGGSGANKIQQAAMASLLAGATEAFRVAKEPGGWKGEKTKRILTAAAGAATVDAARGDTQGKLGLAESVIGGLVGNRLINGSKREIEEDRATGRSRSRSRAPSQASRGGGGGPTGLAALATAGLGALGAKAALDHRPRSRSRAGSRDRSLDRSRDRSYDSRDGSPDRHRRSRSRSVIGKARNSLAKLGIGGGGGAAAAADDHRRRDQDDFDDGASSRRSRRYYDEYDDDSRYDGGSRSRGGDYEYEGSHRGGGRRDESRRGGGSRGYGSASDLGDSDEDERKAKKMRGKQLITTGLATVATIHAAHGVYQSMEKRTAHQKAVKEGRLSAADAKKLKTKALMKDAASVGIAAMGIRGAFEELKEAKEMTHECKAFQQEKAMRHEKREQRRKMGQEPGDKHGRAESWAPSRYGDFDGHDRDNYGPRYYDDNPYSSGRLPAPPPMGHGQ</sequence>
<feature type="region of interest" description="Disordered" evidence="1">
    <location>
        <begin position="1"/>
        <end position="128"/>
    </location>
</feature>
<evidence type="ECO:0000313" key="2">
    <source>
        <dbReference type="EMBL" id="GAB0132350.1"/>
    </source>
</evidence>
<comment type="caution">
    <text evidence="2">The sequence shown here is derived from an EMBL/GenBank/DDBJ whole genome shotgun (WGS) entry which is preliminary data.</text>
</comment>
<evidence type="ECO:0000313" key="3">
    <source>
        <dbReference type="Proteomes" id="UP001562357"/>
    </source>
</evidence>
<feature type="region of interest" description="Disordered" evidence="1">
    <location>
        <begin position="209"/>
        <end position="233"/>
    </location>
</feature>
<proteinExistence type="predicted"/>
<feature type="compositionally biased region" description="Low complexity" evidence="1">
    <location>
        <begin position="267"/>
        <end position="281"/>
    </location>
</feature>
<feature type="compositionally biased region" description="Basic and acidic residues" evidence="1">
    <location>
        <begin position="43"/>
        <end position="106"/>
    </location>
</feature>
<dbReference type="Proteomes" id="UP001562357">
    <property type="component" value="Unassembled WGS sequence"/>
</dbReference>
<feature type="compositionally biased region" description="Basic and acidic residues" evidence="1">
    <location>
        <begin position="660"/>
        <end position="684"/>
    </location>
</feature>
<gene>
    <name evidence="2" type="primary">g790</name>
    <name evidence="2" type="ORF">EsDP_00000790</name>
</gene>
<dbReference type="EMBL" id="BAAFGZ010000015">
    <property type="protein sequence ID" value="GAB0132350.1"/>
    <property type="molecule type" value="Genomic_DNA"/>
</dbReference>
<evidence type="ECO:0000256" key="1">
    <source>
        <dbReference type="SAM" id="MobiDB-lite"/>
    </source>
</evidence>
<feature type="compositionally biased region" description="Basic and acidic residues" evidence="1">
    <location>
        <begin position="1"/>
        <end position="35"/>
    </location>
</feature>
<feature type="region of interest" description="Disordered" evidence="1">
    <location>
        <begin position="412"/>
        <end position="569"/>
    </location>
</feature>
<name>A0ABQ0CFY5_9HYPO</name>
<feature type="region of interest" description="Disordered" evidence="1">
    <location>
        <begin position="248"/>
        <end position="290"/>
    </location>
</feature>
<feature type="region of interest" description="Disordered" evidence="1">
    <location>
        <begin position="657"/>
        <end position="728"/>
    </location>
</feature>
<protein>
    <submittedName>
        <fullName evidence="2">Uncharacterized protein</fullName>
    </submittedName>
</protein>
<feature type="compositionally biased region" description="Basic and acidic residues" evidence="1">
    <location>
        <begin position="426"/>
        <end position="448"/>
    </location>
</feature>
<feature type="compositionally biased region" description="Basic and acidic residues" evidence="1">
    <location>
        <begin position="503"/>
        <end position="542"/>
    </location>
</feature>
<keyword evidence="3" id="KW-1185">Reference proteome</keyword>
<feature type="compositionally biased region" description="Pro residues" evidence="1">
    <location>
        <begin position="719"/>
        <end position="728"/>
    </location>
</feature>